<dbReference type="InterPro" id="IPR018060">
    <property type="entry name" value="HTH_AraC"/>
</dbReference>
<name>A0ABR4ZJW6_9NOCA</name>
<sequence length="245" mass="25874">MRRWQGTALLRPGTLAFAGAIGTTAAHAHHAVQLMTAPTELLVVDGNGKQHSGTHFIIPADAVHRIETGAAIGTAVFLDPDSEPGRAAHQRARIDGWNAGFGFPAHTVGEHGLDTFVTAVTTALLPAEHRTDRHPAVEAAMALLPDLVAAGTVSTRDLAGHIGLSATRLTHLFTEQVGIPLRRFILWLRLGRAIATAAAGADLTTAAHAAGFADSAHLTRTCREIFGLPPSALSRNLRWDIAYTP</sequence>
<protein>
    <submittedName>
        <fullName evidence="5">AraC family transcriptional regulator</fullName>
    </submittedName>
</protein>
<proteinExistence type="predicted"/>
<dbReference type="Pfam" id="PF12833">
    <property type="entry name" value="HTH_18"/>
    <property type="match status" value="1"/>
</dbReference>
<comment type="caution">
    <text evidence="5">The sequence shown here is derived from an EMBL/GenBank/DDBJ whole genome shotgun (WGS) entry which is preliminary data.</text>
</comment>
<keyword evidence="3" id="KW-0804">Transcription</keyword>
<accession>A0ABR4ZJW6</accession>
<evidence type="ECO:0000256" key="2">
    <source>
        <dbReference type="ARBA" id="ARBA00023125"/>
    </source>
</evidence>
<gene>
    <name evidence="5" type="ORF">FG87_07765</name>
</gene>
<dbReference type="Gene3D" id="1.10.10.60">
    <property type="entry name" value="Homeodomain-like"/>
    <property type="match status" value="1"/>
</dbReference>
<keyword evidence="2" id="KW-0238">DNA-binding</keyword>
<organism evidence="5 6">
    <name type="scientific">Nocardia vulneris</name>
    <dbReference type="NCBI Taxonomy" id="1141657"/>
    <lineage>
        <taxon>Bacteria</taxon>
        <taxon>Bacillati</taxon>
        <taxon>Actinomycetota</taxon>
        <taxon>Actinomycetes</taxon>
        <taxon>Mycobacteriales</taxon>
        <taxon>Nocardiaceae</taxon>
        <taxon>Nocardia</taxon>
    </lineage>
</organism>
<dbReference type="Proteomes" id="UP000031364">
    <property type="component" value="Unassembled WGS sequence"/>
</dbReference>
<feature type="domain" description="HTH araC/xylS-type" evidence="4">
    <location>
        <begin position="138"/>
        <end position="236"/>
    </location>
</feature>
<evidence type="ECO:0000256" key="3">
    <source>
        <dbReference type="ARBA" id="ARBA00023163"/>
    </source>
</evidence>
<evidence type="ECO:0000259" key="4">
    <source>
        <dbReference type="PROSITE" id="PS01124"/>
    </source>
</evidence>
<dbReference type="EMBL" id="JNFP01000007">
    <property type="protein sequence ID" value="KIA65504.1"/>
    <property type="molecule type" value="Genomic_DNA"/>
</dbReference>
<evidence type="ECO:0000313" key="5">
    <source>
        <dbReference type="EMBL" id="KIA65504.1"/>
    </source>
</evidence>
<dbReference type="RefSeq" id="WP_043666580.1">
    <property type="nucleotide sequence ID" value="NZ_BDCI01000017.1"/>
</dbReference>
<dbReference type="PROSITE" id="PS01124">
    <property type="entry name" value="HTH_ARAC_FAMILY_2"/>
    <property type="match status" value="1"/>
</dbReference>
<evidence type="ECO:0000256" key="1">
    <source>
        <dbReference type="ARBA" id="ARBA00023015"/>
    </source>
</evidence>
<dbReference type="InterPro" id="IPR050204">
    <property type="entry name" value="AraC_XylS_family_regulators"/>
</dbReference>
<keyword evidence="6" id="KW-1185">Reference proteome</keyword>
<keyword evidence="1" id="KW-0805">Transcription regulation</keyword>
<evidence type="ECO:0000313" key="6">
    <source>
        <dbReference type="Proteomes" id="UP000031364"/>
    </source>
</evidence>
<dbReference type="PANTHER" id="PTHR46796:SF15">
    <property type="entry name" value="BLL1074 PROTEIN"/>
    <property type="match status" value="1"/>
</dbReference>
<dbReference type="SMART" id="SM00342">
    <property type="entry name" value="HTH_ARAC"/>
    <property type="match status" value="1"/>
</dbReference>
<dbReference type="PANTHER" id="PTHR46796">
    <property type="entry name" value="HTH-TYPE TRANSCRIPTIONAL ACTIVATOR RHAS-RELATED"/>
    <property type="match status" value="1"/>
</dbReference>
<reference evidence="5 6" key="1">
    <citation type="journal article" date="2014" name="Int. J. Syst. Evol. Microbiol.">
        <title>Nocardia vulneris sp. nov., isolated from wounds of human patients in North America.</title>
        <authorList>
            <person name="Lasker B.A."/>
            <person name="Bell M."/>
            <person name="Klenk H.P."/>
            <person name="Sproer C."/>
            <person name="Schumann C."/>
            <person name="Schumann P."/>
            <person name="Brown J.M."/>
        </authorList>
    </citation>
    <scope>NUCLEOTIDE SEQUENCE [LARGE SCALE GENOMIC DNA]</scope>
    <source>
        <strain evidence="5 6">W9851</strain>
    </source>
</reference>